<dbReference type="Pfam" id="PF15072">
    <property type="entry name" value="HROB"/>
    <property type="match status" value="1"/>
</dbReference>
<evidence type="ECO:0000259" key="1">
    <source>
        <dbReference type="Pfam" id="PF15072"/>
    </source>
</evidence>
<dbReference type="EMBL" id="BKCJ010005844">
    <property type="protein sequence ID" value="GEU68945.1"/>
    <property type="molecule type" value="Genomic_DNA"/>
</dbReference>
<dbReference type="PANTHER" id="PTHR14523:SF1">
    <property type="entry name" value="HOMOLOGOUS RECOMBINATION OB-FOLD PROTEIN"/>
    <property type="match status" value="1"/>
</dbReference>
<protein>
    <recommendedName>
        <fullName evidence="1">Homologous recombination OB-fold protein OB-fold domain-containing protein</fullName>
    </recommendedName>
</protein>
<dbReference type="InterPro" id="IPR058570">
    <property type="entry name" value="HROB_OB"/>
</dbReference>
<organism evidence="2">
    <name type="scientific">Tanacetum cinerariifolium</name>
    <name type="common">Dalmatian daisy</name>
    <name type="synonym">Chrysanthemum cinerariifolium</name>
    <dbReference type="NCBI Taxonomy" id="118510"/>
    <lineage>
        <taxon>Eukaryota</taxon>
        <taxon>Viridiplantae</taxon>
        <taxon>Streptophyta</taxon>
        <taxon>Embryophyta</taxon>
        <taxon>Tracheophyta</taxon>
        <taxon>Spermatophyta</taxon>
        <taxon>Magnoliopsida</taxon>
        <taxon>eudicotyledons</taxon>
        <taxon>Gunneridae</taxon>
        <taxon>Pentapetalae</taxon>
        <taxon>asterids</taxon>
        <taxon>campanulids</taxon>
        <taxon>Asterales</taxon>
        <taxon>Asteraceae</taxon>
        <taxon>Asteroideae</taxon>
        <taxon>Anthemideae</taxon>
        <taxon>Anthemidinae</taxon>
        <taxon>Tanacetum</taxon>
    </lineage>
</organism>
<reference evidence="2" key="1">
    <citation type="journal article" date="2019" name="Sci. Rep.">
        <title>Draft genome of Tanacetum cinerariifolium, the natural source of mosquito coil.</title>
        <authorList>
            <person name="Yamashiro T."/>
            <person name="Shiraishi A."/>
            <person name="Satake H."/>
            <person name="Nakayama K."/>
        </authorList>
    </citation>
    <scope>NUCLEOTIDE SEQUENCE</scope>
</reference>
<accession>A0A6L2M9I8</accession>
<evidence type="ECO:0000313" key="2">
    <source>
        <dbReference type="EMBL" id="GEU68945.1"/>
    </source>
</evidence>
<dbReference type="GO" id="GO:0000725">
    <property type="term" value="P:recombinational repair"/>
    <property type="evidence" value="ECO:0007669"/>
    <property type="project" value="InterPro"/>
</dbReference>
<comment type="caution">
    <text evidence="2">The sequence shown here is derived from an EMBL/GenBank/DDBJ whole genome shotgun (WGS) entry which is preliminary data.</text>
</comment>
<dbReference type="InterPro" id="IPR028045">
    <property type="entry name" value="HROB"/>
</dbReference>
<gene>
    <name evidence="2" type="ORF">Tci_040923</name>
</gene>
<dbReference type="AlphaFoldDB" id="A0A6L2M9I8"/>
<dbReference type="PANTHER" id="PTHR14523">
    <property type="entry name" value="UNCHARACTERIZED PROTEIN C17ORF53 HOMOLOG"/>
    <property type="match status" value="1"/>
</dbReference>
<feature type="domain" description="Homologous recombination OB-fold protein OB-fold" evidence="1">
    <location>
        <begin position="189"/>
        <end position="253"/>
    </location>
</feature>
<name>A0A6L2M9I8_TANCI</name>
<proteinExistence type="predicted"/>
<sequence length="255" mass="28437">MFEVANLQGDLDLYVCHIPQVCLVEYYFKNMDVVFESDEEVTSIYKGHEKAKNDASTMSFEEIVGWEKEELQSPSYLRSPHVWKSNSMGIDKGKVLLDNFEIVGNCKDKVVLDDVKDGLISTKSDAPLSFSQTQEIDNVEEKTTRIRILGPAGIFQSSPWVKALEFMNDRKEIGGGCFGDIESYLKKGKLETVVAIITSCKPNVLGDMNVTLKDPLGTTSGTIHYKVLTSEDGYAKDIKVGSALILHNVFVFCDK</sequence>